<sequence>MSSWIGIGIMSGSSLDGLDLCCAEFTGDYSTDIWSHRILKTTTIQYDPDWLERLRTADEMSGRDMAKLHVDYGRYLGRMVEAFIAENQLTPKYIASHGHTVFHQPENGFTFQLGDGETMTASLCVPLVTNFRNKDVALGGQGAPLVPVGESYLFSQYDMCLNLGGIANVSVNDIGFDISPCNMLLNYLASRHDHSLEFDKGGAIARRGRVVDELLHRLNDLPFYRQSPPKSLGKEWFERYIVPLLKSEESSTDLMRTAVEHITDQILNVITQQLACAKTGATKRSLLITGGGALNDFLMERLRAKIEEASIDVTITESDEETIQFKEALIFAFLGLRCLLGLPNISRTVTGASTDSVSGSIHLPPVNCPLAGNACQDYRFHFRAAKIPGYVPPLRRHAAGTRSREFYEK</sequence>
<keyword evidence="2" id="KW-1185">Reference proteome</keyword>
<proteinExistence type="predicted"/>
<dbReference type="Proteomes" id="UP001208570">
    <property type="component" value="Unassembled WGS sequence"/>
</dbReference>
<name>A0AAD9K6B2_9ANNE</name>
<dbReference type="Gene3D" id="3.30.420.40">
    <property type="match status" value="2"/>
</dbReference>
<dbReference type="PANTHER" id="PTHR30605:SF0">
    <property type="entry name" value="ANHYDRO-N-ACETYLMURAMIC ACID KINASE"/>
    <property type="match status" value="1"/>
</dbReference>
<organism evidence="1 2">
    <name type="scientific">Paralvinella palmiformis</name>
    <dbReference type="NCBI Taxonomy" id="53620"/>
    <lineage>
        <taxon>Eukaryota</taxon>
        <taxon>Metazoa</taxon>
        <taxon>Spiralia</taxon>
        <taxon>Lophotrochozoa</taxon>
        <taxon>Annelida</taxon>
        <taxon>Polychaeta</taxon>
        <taxon>Sedentaria</taxon>
        <taxon>Canalipalpata</taxon>
        <taxon>Terebellida</taxon>
        <taxon>Terebelliformia</taxon>
        <taxon>Alvinellidae</taxon>
        <taxon>Paralvinella</taxon>
    </lineage>
</organism>
<dbReference type="AlphaFoldDB" id="A0AAD9K6B2"/>
<protein>
    <recommendedName>
        <fullName evidence="3">Anhydro-N-acetylmuramic acid kinase</fullName>
    </recommendedName>
</protein>
<accession>A0AAD9K6B2</accession>
<dbReference type="GO" id="GO:0006040">
    <property type="term" value="P:amino sugar metabolic process"/>
    <property type="evidence" value="ECO:0007669"/>
    <property type="project" value="InterPro"/>
</dbReference>
<evidence type="ECO:0008006" key="3">
    <source>
        <dbReference type="Google" id="ProtNLM"/>
    </source>
</evidence>
<gene>
    <name evidence="1" type="ORF">LSH36_48g07016</name>
</gene>
<dbReference type="GO" id="GO:0009254">
    <property type="term" value="P:peptidoglycan turnover"/>
    <property type="evidence" value="ECO:0007669"/>
    <property type="project" value="InterPro"/>
</dbReference>
<dbReference type="PANTHER" id="PTHR30605">
    <property type="entry name" value="ANHYDRO-N-ACETYLMURAMIC ACID KINASE"/>
    <property type="match status" value="1"/>
</dbReference>
<dbReference type="SUPFAM" id="SSF53067">
    <property type="entry name" value="Actin-like ATPase domain"/>
    <property type="match status" value="1"/>
</dbReference>
<evidence type="ECO:0000313" key="1">
    <source>
        <dbReference type="EMBL" id="KAK2165599.1"/>
    </source>
</evidence>
<dbReference type="EMBL" id="JAODUP010000048">
    <property type="protein sequence ID" value="KAK2165599.1"/>
    <property type="molecule type" value="Genomic_DNA"/>
</dbReference>
<dbReference type="InterPro" id="IPR043129">
    <property type="entry name" value="ATPase_NBD"/>
</dbReference>
<dbReference type="GO" id="GO:0016773">
    <property type="term" value="F:phosphotransferase activity, alcohol group as acceptor"/>
    <property type="evidence" value="ECO:0007669"/>
    <property type="project" value="InterPro"/>
</dbReference>
<evidence type="ECO:0000313" key="2">
    <source>
        <dbReference type="Proteomes" id="UP001208570"/>
    </source>
</evidence>
<dbReference type="GO" id="GO:0005524">
    <property type="term" value="F:ATP binding"/>
    <property type="evidence" value="ECO:0007669"/>
    <property type="project" value="InterPro"/>
</dbReference>
<dbReference type="Pfam" id="PF03702">
    <property type="entry name" value="AnmK"/>
    <property type="match status" value="1"/>
</dbReference>
<reference evidence="1" key="1">
    <citation type="journal article" date="2023" name="Mol. Biol. Evol.">
        <title>Third-Generation Sequencing Reveals the Adaptive Role of the Epigenome in Three Deep-Sea Polychaetes.</title>
        <authorList>
            <person name="Perez M."/>
            <person name="Aroh O."/>
            <person name="Sun Y."/>
            <person name="Lan Y."/>
            <person name="Juniper S.K."/>
            <person name="Young C.R."/>
            <person name="Angers B."/>
            <person name="Qian P.Y."/>
        </authorList>
    </citation>
    <scope>NUCLEOTIDE SEQUENCE</scope>
    <source>
        <strain evidence="1">P08H-3</strain>
    </source>
</reference>
<comment type="caution">
    <text evidence="1">The sequence shown here is derived from an EMBL/GenBank/DDBJ whole genome shotgun (WGS) entry which is preliminary data.</text>
</comment>
<dbReference type="InterPro" id="IPR005338">
    <property type="entry name" value="Anhydro_N_Ac-Mur_kinase"/>
</dbReference>